<dbReference type="InterPro" id="IPR027417">
    <property type="entry name" value="P-loop_NTPase"/>
</dbReference>
<reference evidence="1 2" key="1">
    <citation type="submission" date="2016-06" db="EMBL/GenBank/DDBJ databases">
        <title>Genome sequence of Tepidimonas fonticaldi PL17.</title>
        <authorList>
            <person name="Pinnaka A.K."/>
        </authorList>
    </citation>
    <scope>NUCLEOTIDE SEQUENCE [LARGE SCALE GENOMIC DNA]</scope>
    <source>
        <strain evidence="1 2">PL17</strain>
    </source>
</reference>
<keyword evidence="2" id="KW-1185">Reference proteome</keyword>
<dbReference type="OrthoDB" id="8894943at2"/>
<organism evidence="1 2">
    <name type="scientific">Tepidimonas fonticaldi</name>
    <dbReference type="NCBI Taxonomy" id="1101373"/>
    <lineage>
        <taxon>Bacteria</taxon>
        <taxon>Pseudomonadati</taxon>
        <taxon>Pseudomonadota</taxon>
        <taxon>Betaproteobacteria</taxon>
        <taxon>Burkholderiales</taxon>
        <taxon>Tepidimonas</taxon>
    </lineage>
</organism>
<name>A0A1A6DZ36_9BURK</name>
<dbReference type="Gene3D" id="3.40.50.300">
    <property type="entry name" value="P-loop containing nucleotide triphosphate hydrolases"/>
    <property type="match status" value="1"/>
</dbReference>
<accession>A0A1A6DZ36</accession>
<protein>
    <recommendedName>
        <fullName evidence="3">NadR/Ttd14 AAA domain-containing protein</fullName>
    </recommendedName>
</protein>
<evidence type="ECO:0000313" key="2">
    <source>
        <dbReference type="Proteomes" id="UP000091969"/>
    </source>
</evidence>
<comment type="caution">
    <text evidence="1">The sequence shown here is derived from an EMBL/GenBank/DDBJ whole genome shotgun (WGS) entry which is preliminary data.</text>
</comment>
<dbReference type="STRING" id="1101373.A9O67_10800"/>
<dbReference type="AlphaFoldDB" id="A0A1A6DZ36"/>
<sequence length="196" mass="22511">MGTIVGYVTPNLPENKLRRYPTKVINIVGGPGCDKSLYSSAIILKLHLMHKTVELVPEVAKTLVWQGDHEALRNQYGIALHQFRLLEVLDGQVQYLVTEGGLPQLLYYNARHPDNVCDVDKTRRQILEWYRQFDNVNVFAQRDPDKPYIRAGRLQDENRAREMDNEMRTLLAAEGIKYTLLPPDHRKIIEFAGTLG</sequence>
<dbReference type="Proteomes" id="UP000091969">
    <property type="component" value="Unassembled WGS sequence"/>
</dbReference>
<gene>
    <name evidence="1" type="ORF">A9O67_10800</name>
</gene>
<evidence type="ECO:0000313" key="1">
    <source>
        <dbReference type="EMBL" id="OBS32035.1"/>
    </source>
</evidence>
<proteinExistence type="predicted"/>
<dbReference type="RefSeq" id="WP_068606272.1">
    <property type="nucleotide sequence ID" value="NZ_LZDH01000002.1"/>
</dbReference>
<evidence type="ECO:0008006" key="3">
    <source>
        <dbReference type="Google" id="ProtNLM"/>
    </source>
</evidence>
<dbReference type="EMBL" id="LZDH01000002">
    <property type="protein sequence ID" value="OBS32035.1"/>
    <property type="molecule type" value="Genomic_DNA"/>
</dbReference>